<proteinExistence type="predicted"/>
<keyword evidence="2" id="KW-1185">Reference proteome</keyword>
<gene>
    <name evidence="1" type="ORF">FRACYDRAFT_270389</name>
</gene>
<dbReference type="Proteomes" id="UP000095751">
    <property type="component" value="Unassembled WGS sequence"/>
</dbReference>
<name>A0A1E7F2S6_9STRA</name>
<dbReference type="InterPro" id="IPR036844">
    <property type="entry name" value="Hint_dom_sf"/>
</dbReference>
<dbReference type="EMBL" id="KV784364">
    <property type="protein sequence ID" value="OEU12482.1"/>
    <property type="molecule type" value="Genomic_DNA"/>
</dbReference>
<evidence type="ECO:0000313" key="2">
    <source>
        <dbReference type="Proteomes" id="UP000095751"/>
    </source>
</evidence>
<organism evidence="1 2">
    <name type="scientific">Fragilariopsis cylindrus CCMP1102</name>
    <dbReference type="NCBI Taxonomy" id="635003"/>
    <lineage>
        <taxon>Eukaryota</taxon>
        <taxon>Sar</taxon>
        <taxon>Stramenopiles</taxon>
        <taxon>Ochrophyta</taxon>
        <taxon>Bacillariophyta</taxon>
        <taxon>Bacillariophyceae</taxon>
        <taxon>Bacillariophycidae</taxon>
        <taxon>Bacillariales</taxon>
        <taxon>Bacillariaceae</taxon>
        <taxon>Fragilariopsis</taxon>
    </lineage>
</organism>
<dbReference type="KEGG" id="fcy:FRACYDRAFT_270389"/>
<evidence type="ECO:0000313" key="1">
    <source>
        <dbReference type="EMBL" id="OEU12482.1"/>
    </source>
</evidence>
<protein>
    <recommendedName>
        <fullName evidence="3">Hedgehog protein Hint domain-containing protein</fullName>
    </recommendedName>
</protein>
<accession>A0A1E7F2S6</accession>
<sequence>MAAVGGVPTCSEVYHVYQHTEKANHAYAAYAIELEGHDAALEVSSNHMVYVGESYKDRHAVRAASVMVGDRLVALQGSSVVTGIKAVAVLDLVNVLTYEPALHVGTNEENPVIVSAYSYNEFYYHYFYATPLRAAYSAFGNRFEAVQLSVMKTAEEYVAKPFLRAVIS</sequence>
<evidence type="ECO:0008006" key="3">
    <source>
        <dbReference type="Google" id="ProtNLM"/>
    </source>
</evidence>
<dbReference type="AlphaFoldDB" id="A0A1E7F2S6"/>
<reference evidence="1 2" key="1">
    <citation type="submission" date="2016-09" db="EMBL/GenBank/DDBJ databases">
        <title>Extensive genetic diversity and differential bi-allelic expression allows diatom success in the polar Southern Ocean.</title>
        <authorList>
            <consortium name="DOE Joint Genome Institute"/>
            <person name="Mock T."/>
            <person name="Otillar R.P."/>
            <person name="Strauss J."/>
            <person name="Dupont C."/>
            <person name="Frickenhaus S."/>
            <person name="Maumus F."/>
            <person name="Mcmullan M."/>
            <person name="Sanges R."/>
            <person name="Schmutz J."/>
            <person name="Toseland A."/>
            <person name="Valas R."/>
            <person name="Veluchamy A."/>
            <person name="Ward B.J."/>
            <person name="Allen A."/>
            <person name="Barry K."/>
            <person name="Falciatore A."/>
            <person name="Ferrante M."/>
            <person name="Fortunato A.E."/>
            <person name="Gloeckner G."/>
            <person name="Gruber A."/>
            <person name="Hipkin R."/>
            <person name="Janech M."/>
            <person name="Kroth P."/>
            <person name="Leese F."/>
            <person name="Lindquist E."/>
            <person name="Lyon B.R."/>
            <person name="Martin J."/>
            <person name="Mayer C."/>
            <person name="Parker M."/>
            <person name="Quesneville H."/>
            <person name="Raymond J."/>
            <person name="Uhlig C."/>
            <person name="Valentin K.U."/>
            <person name="Worden A.Z."/>
            <person name="Armbrust E.V."/>
            <person name="Bowler C."/>
            <person name="Green B."/>
            <person name="Moulton V."/>
            <person name="Van Oosterhout C."/>
            <person name="Grigoriev I."/>
        </authorList>
    </citation>
    <scope>NUCLEOTIDE SEQUENCE [LARGE SCALE GENOMIC DNA]</scope>
    <source>
        <strain evidence="1 2">CCMP1102</strain>
    </source>
</reference>
<dbReference type="SUPFAM" id="SSF51294">
    <property type="entry name" value="Hedgehog/intein (Hint) domain"/>
    <property type="match status" value="1"/>
</dbReference>
<dbReference type="InParanoid" id="A0A1E7F2S6"/>
<dbReference type="Gene3D" id="2.170.16.10">
    <property type="entry name" value="Hedgehog/Intein (Hint) domain"/>
    <property type="match status" value="1"/>
</dbReference>